<sequence>MPSLSKQSSLEFKDLADVEILTAQRVIMTKATVVYARRVDTRPSPEEPTAAAENGPTEHNRARPKKAKRDPERRLGTLLSAEAVKQLRRLLHRLGDEGRAMQGGFF</sequence>
<evidence type="ECO:0000256" key="1">
    <source>
        <dbReference type="SAM" id="MobiDB-lite"/>
    </source>
</evidence>
<organism evidence="2 3">
    <name type="scientific">Trametes cubensis</name>
    <dbReference type="NCBI Taxonomy" id="1111947"/>
    <lineage>
        <taxon>Eukaryota</taxon>
        <taxon>Fungi</taxon>
        <taxon>Dikarya</taxon>
        <taxon>Basidiomycota</taxon>
        <taxon>Agaricomycotina</taxon>
        <taxon>Agaricomycetes</taxon>
        <taxon>Polyporales</taxon>
        <taxon>Polyporaceae</taxon>
        <taxon>Trametes</taxon>
    </lineage>
</organism>
<feature type="region of interest" description="Disordered" evidence="1">
    <location>
        <begin position="36"/>
        <end position="75"/>
    </location>
</feature>
<gene>
    <name evidence="2" type="ORF">ONZ51_g12899</name>
</gene>
<proteinExistence type="predicted"/>
<comment type="caution">
    <text evidence="2">The sequence shown here is derived from an EMBL/GenBank/DDBJ whole genome shotgun (WGS) entry which is preliminary data.</text>
</comment>
<dbReference type="EMBL" id="JAPEVG010000918">
    <property type="protein sequence ID" value="KAJ8454659.1"/>
    <property type="molecule type" value="Genomic_DNA"/>
</dbReference>
<keyword evidence="3" id="KW-1185">Reference proteome</keyword>
<evidence type="ECO:0000313" key="3">
    <source>
        <dbReference type="Proteomes" id="UP001215151"/>
    </source>
</evidence>
<evidence type="ECO:0000313" key="2">
    <source>
        <dbReference type="EMBL" id="KAJ8454659.1"/>
    </source>
</evidence>
<dbReference type="AlphaFoldDB" id="A0AAD7X6G2"/>
<name>A0AAD7X6G2_9APHY</name>
<protein>
    <submittedName>
        <fullName evidence="2">Uncharacterized protein</fullName>
    </submittedName>
</protein>
<dbReference type="Proteomes" id="UP001215151">
    <property type="component" value="Unassembled WGS sequence"/>
</dbReference>
<accession>A0AAD7X6G2</accession>
<reference evidence="2" key="1">
    <citation type="submission" date="2022-11" db="EMBL/GenBank/DDBJ databases">
        <title>Genome Sequence of Cubamyces cubensis.</title>
        <authorList>
            <person name="Buettner E."/>
        </authorList>
    </citation>
    <scope>NUCLEOTIDE SEQUENCE</scope>
    <source>
        <strain evidence="2">MPL-01</strain>
    </source>
</reference>